<dbReference type="PANTHER" id="PTHR46212">
    <property type="entry name" value="PEFLIN"/>
    <property type="match status" value="1"/>
</dbReference>
<dbReference type="EMBL" id="BMAW01057670">
    <property type="protein sequence ID" value="GFT12169.1"/>
    <property type="molecule type" value="Genomic_DNA"/>
</dbReference>
<dbReference type="Pfam" id="PF00036">
    <property type="entry name" value="EF-hand_1"/>
    <property type="match status" value="1"/>
</dbReference>
<dbReference type="PROSITE" id="PS00018">
    <property type="entry name" value="EF_HAND_1"/>
    <property type="match status" value="1"/>
</dbReference>
<reference evidence="9" key="1">
    <citation type="submission" date="2020-08" db="EMBL/GenBank/DDBJ databases">
        <title>Multicomponent nature underlies the extraordinary mechanical properties of spider dragline silk.</title>
        <authorList>
            <person name="Kono N."/>
            <person name="Nakamura H."/>
            <person name="Mori M."/>
            <person name="Yoshida Y."/>
            <person name="Ohtoshi R."/>
            <person name="Malay A.D."/>
            <person name="Moran D.A.P."/>
            <person name="Tomita M."/>
            <person name="Numata K."/>
            <person name="Arakawa K."/>
        </authorList>
    </citation>
    <scope>NUCLEOTIDE SEQUENCE</scope>
</reference>
<evidence type="ECO:0000313" key="10">
    <source>
        <dbReference type="EMBL" id="GFU40001.1"/>
    </source>
</evidence>
<dbReference type="GO" id="GO:0048306">
    <property type="term" value="F:calcium-dependent protein binding"/>
    <property type="evidence" value="ECO:0007669"/>
    <property type="project" value="UniProtKB-ARBA"/>
</dbReference>
<keyword evidence="4" id="KW-0677">Repeat</keyword>
<dbReference type="AlphaFoldDB" id="A0A8X6PFT1"/>
<dbReference type="GO" id="GO:0005737">
    <property type="term" value="C:cytoplasm"/>
    <property type="evidence" value="ECO:0007669"/>
    <property type="project" value="UniProtKB-SubCell"/>
</dbReference>
<evidence type="ECO:0000313" key="9">
    <source>
        <dbReference type="EMBL" id="GFT65682.1"/>
    </source>
</evidence>
<organism evidence="9 11">
    <name type="scientific">Nephila pilipes</name>
    <name type="common">Giant wood spider</name>
    <name type="synonym">Nephila maculata</name>
    <dbReference type="NCBI Taxonomy" id="299642"/>
    <lineage>
        <taxon>Eukaryota</taxon>
        <taxon>Metazoa</taxon>
        <taxon>Ecdysozoa</taxon>
        <taxon>Arthropoda</taxon>
        <taxon>Chelicerata</taxon>
        <taxon>Arachnida</taxon>
        <taxon>Araneae</taxon>
        <taxon>Araneomorphae</taxon>
        <taxon>Entelegynae</taxon>
        <taxon>Araneoidea</taxon>
        <taxon>Nephilidae</taxon>
        <taxon>Nephila</taxon>
    </lineage>
</organism>
<dbReference type="Gene3D" id="1.10.238.10">
    <property type="entry name" value="EF-hand"/>
    <property type="match status" value="1"/>
</dbReference>
<dbReference type="InterPro" id="IPR018247">
    <property type="entry name" value="EF_Hand_1_Ca_BS"/>
</dbReference>
<keyword evidence="11" id="KW-1185">Reference proteome</keyword>
<dbReference type="InterPro" id="IPR051426">
    <property type="entry name" value="Peflin/Sorcin_CaBP"/>
</dbReference>
<dbReference type="PANTHER" id="PTHR46212:SF9">
    <property type="entry name" value="PROGRAMMED CELL DEATH PROTEIN 6"/>
    <property type="match status" value="1"/>
</dbReference>
<keyword evidence="3" id="KW-0479">Metal-binding</keyword>
<gene>
    <name evidence="7" type="ORF">NPIL_183581</name>
    <name evidence="10" type="ORF">NPIL_261021</name>
    <name evidence="8" type="ORF">NPIL_515661</name>
    <name evidence="9" type="ORF">NPIL_653111</name>
</gene>
<accession>A0A8X6PFT1</accession>
<dbReference type="Pfam" id="PF13405">
    <property type="entry name" value="EF-hand_6"/>
    <property type="match status" value="1"/>
</dbReference>
<evidence type="ECO:0000259" key="6">
    <source>
        <dbReference type="PROSITE" id="PS50222"/>
    </source>
</evidence>
<evidence type="ECO:0000256" key="2">
    <source>
        <dbReference type="ARBA" id="ARBA00022490"/>
    </source>
</evidence>
<keyword evidence="2" id="KW-0963">Cytoplasm</keyword>
<evidence type="ECO:0000256" key="5">
    <source>
        <dbReference type="ARBA" id="ARBA00022837"/>
    </source>
</evidence>
<protein>
    <recommendedName>
        <fullName evidence="6">EF-hand domain-containing protein</fullName>
    </recommendedName>
</protein>
<evidence type="ECO:0000313" key="7">
    <source>
        <dbReference type="EMBL" id="GFT12169.1"/>
    </source>
</evidence>
<dbReference type="EMBL" id="BMAW01011182">
    <property type="protein sequence ID" value="GFT22415.1"/>
    <property type="molecule type" value="Genomic_DNA"/>
</dbReference>
<dbReference type="SUPFAM" id="SSF47473">
    <property type="entry name" value="EF-hand"/>
    <property type="match status" value="1"/>
</dbReference>
<dbReference type="EMBL" id="BMAW01068707">
    <property type="protein sequence ID" value="GFT65682.1"/>
    <property type="molecule type" value="Genomic_DNA"/>
</dbReference>
<dbReference type="OrthoDB" id="186625at2759"/>
<evidence type="ECO:0000256" key="4">
    <source>
        <dbReference type="ARBA" id="ARBA00022737"/>
    </source>
</evidence>
<dbReference type="EMBL" id="BMAW01084731">
    <property type="protein sequence ID" value="GFU40001.1"/>
    <property type="molecule type" value="Genomic_DNA"/>
</dbReference>
<dbReference type="PROSITE" id="PS50222">
    <property type="entry name" value="EF_HAND_2"/>
    <property type="match status" value="1"/>
</dbReference>
<evidence type="ECO:0000313" key="8">
    <source>
        <dbReference type="EMBL" id="GFT22415.1"/>
    </source>
</evidence>
<dbReference type="InterPro" id="IPR011992">
    <property type="entry name" value="EF-hand-dom_pair"/>
</dbReference>
<comment type="subcellular location">
    <subcellularLocation>
        <location evidence="1">Cytoplasm</location>
    </subcellularLocation>
</comment>
<evidence type="ECO:0000256" key="1">
    <source>
        <dbReference type="ARBA" id="ARBA00004496"/>
    </source>
</evidence>
<dbReference type="GO" id="GO:0005509">
    <property type="term" value="F:calcium ion binding"/>
    <property type="evidence" value="ECO:0007669"/>
    <property type="project" value="InterPro"/>
</dbReference>
<dbReference type="InterPro" id="IPR002048">
    <property type="entry name" value="EF_hand_dom"/>
</dbReference>
<sequence>MASILLPSDPKSQNLGRQYYSPLSTAMRHYSQFQLTMKPLDLAICNRMRSNQCRRLWPCPLLKSPPMEMPLVTWRTDPQSMFDRDHSGTINFDEFKALWKYITDWLNCFRSFDTDHSGNIDRNELKNALTTFGKY</sequence>
<keyword evidence="5" id="KW-0106">Calcium</keyword>
<dbReference type="SMART" id="SM00054">
    <property type="entry name" value="EFh"/>
    <property type="match status" value="2"/>
</dbReference>
<feature type="domain" description="EF-hand" evidence="6">
    <location>
        <begin position="100"/>
        <end position="135"/>
    </location>
</feature>
<proteinExistence type="predicted"/>
<name>A0A8X6PFT1_NEPPI</name>
<evidence type="ECO:0000256" key="3">
    <source>
        <dbReference type="ARBA" id="ARBA00022723"/>
    </source>
</evidence>
<dbReference type="Proteomes" id="UP000887013">
    <property type="component" value="Unassembled WGS sequence"/>
</dbReference>
<comment type="caution">
    <text evidence="9">The sequence shown here is derived from an EMBL/GenBank/DDBJ whole genome shotgun (WGS) entry which is preliminary data.</text>
</comment>
<evidence type="ECO:0000313" key="11">
    <source>
        <dbReference type="Proteomes" id="UP000887013"/>
    </source>
</evidence>